<accession>A0A0F9JQY8</accession>
<organism evidence="1">
    <name type="scientific">marine sediment metagenome</name>
    <dbReference type="NCBI Taxonomy" id="412755"/>
    <lineage>
        <taxon>unclassified sequences</taxon>
        <taxon>metagenomes</taxon>
        <taxon>ecological metagenomes</taxon>
    </lineage>
</organism>
<dbReference type="AlphaFoldDB" id="A0A0F9JQY8"/>
<protein>
    <submittedName>
        <fullName evidence="1">Uncharacterized protein</fullName>
    </submittedName>
</protein>
<sequence length="126" mass="15014">MQSDREIYIFDDDHDDIEFPVNEQLHIINDFVHFLNNLYSYVNLEEVTQLFICWNRESEYDESLYLTSKINLDYPDIEVFVCIFDEELKDLVEKYNAKTFSTSKRAFKMLHKVVSIDSAIVNKAVK</sequence>
<comment type="caution">
    <text evidence="1">The sequence shown here is derived from an EMBL/GenBank/DDBJ whole genome shotgun (WGS) entry which is preliminary data.</text>
</comment>
<reference evidence="1" key="1">
    <citation type="journal article" date="2015" name="Nature">
        <title>Complex archaea that bridge the gap between prokaryotes and eukaryotes.</title>
        <authorList>
            <person name="Spang A."/>
            <person name="Saw J.H."/>
            <person name="Jorgensen S.L."/>
            <person name="Zaremba-Niedzwiedzka K."/>
            <person name="Martijn J."/>
            <person name="Lind A.E."/>
            <person name="van Eijk R."/>
            <person name="Schleper C."/>
            <person name="Guy L."/>
            <person name="Ettema T.J."/>
        </authorList>
    </citation>
    <scope>NUCLEOTIDE SEQUENCE</scope>
</reference>
<name>A0A0F9JQY8_9ZZZZ</name>
<proteinExistence type="predicted"/>
<dbReference type="EMBL" id="LAZR01009499">
    <property type="protein sequence ID" value="KKM72289.1"/>
    <property type="molecule type" value="Genomic_DNA"/>
</dbReference>
<gene>
    <name evidence="1" type="ORF">LCGC14_1422040</name>
</gene>
<evidence type="ECO:0000313" key="1">
    <source>
        <dbReference type="EMBL" id="KKM72289.1"/>
    </source>
</evidence>